<proteinExistence type="predicted"/>
<dbReference type="EMBL" id="HG710174">
    <property type="protein sequence ID" value="CDJ45683.1"/>
    <property type="molecule type" value="Genomic_DNA"/>
</dbReference>
<organism evidence="2 3">
    <name type="scientific">Eimeria brunetti</name>
    <dbReference type="NCBI Taxonomy" id="51314"/>
    <lineage>
        <taxon>Eukaryota</taxon>
        <taxon>Sar</taxon>
        <taxon>Alveolata</taxon>
        <taxon>Apicomplexa</taxon>
        <taxon>Conoidasida</taxon>
        <taxon>Coccidia</taxon>
        <taxon>Eucoccidiorida</taxon>
        <taxon>Eimeriorina</taxon>
        <taxon>Eimeriidae</taxon>
        <taxon>Eimeria</taxon>
    </lineage>
</organism>
<sequence length="242" mass="25336">MLFQNATVGIIELVVSLSVVFTGSKAVCLDEVNDARGAAGFANFTTASEEVLKWPQTSESTALQSGDPWLPVCEALVPKDEASTETRGGSTAAFVSGTYAFMALNSDQPECSAAVDHWKEAFSNFTSIPPSKTDGGNLYDKRQNISFVAMYNPIDGAAADCRVVTCTLKASAAGRTLRSDAEGKKGYALLCMTVPDAFKDGKTSPFTEDEWSKIKKALTGSASAVGPSLLAIAAVALGLVAL</sequence>
<dbReference type="InterPro" id="IPR021288">
    <property type="entry name" value="Surface_antigen"/>
</dbReference>
<dbReference type="Proteomes" id="UP000030750">
    <property type="component" value="Unassembled WGS sequence"/>
</dbReference>
<keyword evidence="3" id="KW-1185">Reference proteome</keyword>
<keyword evidence="1" id="KW-0732">Signal</keyword>
<dbReference type="OrthoDB" id="346063at2759"/>
<feature type="signal peptide" evidence="1">
    <location>
        <begin position="1"/>
        <end position="26"/>
    </location>
</feature>
<dbReference type="Pfam" id="PF11054">
    <property type="entry name" value="Surface_antigen"/>
    <property type="match status" value="1"/>
</dbReference>
<evidence type="ECO:0000256" key="1">
    <source>
        <dbReference type="SAM" id="SignalP"/>
    </source>
</evidence>
<evidence type="ECO:0000313" key="3">
    <source>
        <dbReference type="Proteomes" id="UP000030750"/>
    </source>
</evidence>
<accession>U6L8Z8</accession>
<dbReference type="AlphaFoldDB" id="U6L8Z8"/>
<evidence type="ECO:0000313" key="2">
    <source>
        <dbReference type="EMBL" id="CDJ45683.1"/>
    </source>
</evidence>
<gene>
    <name evidence="2" type="ORF">EBH_0023130</name>
</gene>
<reference evidence="2" key="1">
    <citation type="submission" date="2013-10" db="EMBL/GenBank/DDBJ databases">
        <title>Genomic analysis of the causative agents of coccidiosis in chickens.</title>
        <authorList>
            <person name="Reid A.J."/>
            <person name="Blake D."/>
            <person name="Billington K."/>
            <person name="Browne H."/>
            <person name="Dunn M."/>
            <person name="Hung S."/>
            <person name="Kawahara F."/>
            <person name="Miranda-Saavedra D."/>
            <person name="Mourier T."/>
            <person name="Nagra H."/>
            <person name="Otto T.D."/>
            <person name="Rawlings N."/>
            <person name="Sanchez A."/>
            <person name="Sanders M."/>
            <person name="Subramaniam C."/>
            <person name="Tay Y."/>
            <person name="Dear P."/>
            <person name="Doerig C."/>
            <person name="Gruber A."/>
            <person name="Parkinson J."/>
            <person name="Shirley M."/>
            <person name="Wan K.L."/>
            <person name="Berriman M."/>
            <person name="Tomley F."/>
            <person name="Pain A."/>
        </authorList>
    </citation>
    <scope>NUCLEOTIDE SEQUENCE [LARGE SCALE GENOMIC DNA]</scope>
    <source>
        <strain evidence="2">Houghton</strain>
    </source>
</reference>
<name>U6L8Z8_9EIME</name>
<feature type="chain" id="PRO_5004673717" evidence="1">
    <location>
        <begin position="27"/>
        <end position="242"/>
    </location>
</feature>
<protein>
    <submittedName>
        <fullName evidence="2">SAG family member</fullName>
    </submittedName>
</protein>
<reference evidence="2" key="2">
    <citation type="submission" date="2013-10" db="EMBL/GenBank/DDBJ databases">
        <authorList>
            <person name="Aslett M."/>
        </authorList>
    </citation>
    <scope>NUCLEOTIDE SEQUENCE [LARGE SCALE GENOMIC DNA]</scope>
    <source>
        <strain evidence="2">Houghton</strain>
    </source>
</reference>
<dbReference type="VEuPathDB" id="ToxoDB:EBH_0023130"/>